<evidence type="ECO:0008006" key="14">
    <source>
        <dbReference type="Google" id="ProtNLM"/>
    </source>
</evidence>
<keyword evidence="13" id="KW-1185">Reference proteome</keyword>
<evidence type="ECO:0000256" key="4">
    <source>
        <dbReference type="ARBA" id="ARBA00022490"/>
    </source>
</evidence>
<keyword evidence="8" id="KW-0539">Nucleus</keyword>
<dbReference type="Pfam" id="PF02985">
    <property type="entry name" value="HEAT"/>
    <property type="match status" value="1"/>
</dbReference>
<dbReference type="InterPro" id="IPR058584">
    <property type="entry name" value="IMB1_TNPO1-like_TPR"/>
</dbReference>
<feature type="region of interest" description="Disordered" evidence="9">
    <location>
        <begin position="808"/>
        <end position="834"/>
    </location>
</feature>
<protein>
    <recommendedName>
        <fullName evidence="14">TOG domain-containing protein</fullName>
    </recommendedName>
</protein>
<comment type="subcellular location">
    <subcellularLocation>
        <location evidence="2">Cytoplasm</location>
    </subcellularLocation>
    <subcellularLocation>
        <location evidence="1">Nucleus</location>
    </subcellularLocation>
</comment>
<evidence type="ECO:0000256" key="1">
    <source>
        <dbReference type="ARBA" id="ARBA00004123"/>
    </source>
</evidence>
<evidence type="ECO:0000256" key="3">
    <source>
        <dbReference type="ARBA" id="ARBA00022448"/>
    </source>
</evidence>
<sequence length="1106" mass="122065">MAEQALFAGDSRAFEAMVQQMLSAQNEVRDGAEKVFSRVKDQADLCISNLLRLLRTHQDQSIRSFSAVLLRRLLAKEDPSLWTKCSPDIQNATKEELLKCIRDEQDRPTVRKVCDTVAEFAMTIFEAPGWPELLPFLFHCAQSRDARLVEGSLLMFAQLAPQLAPVLRQYLATLHEVLLACLSHSDSTVRLASMRAATNFIQELDEADRSKFQDLLPPMLSAMGAVLNDGDETAAQDALELFVEMADTNPKFMRKHGSDIISAMLQIMEAATLEEGTRVLAAEFLVTLCESRDKVLKKQPQLGQPFFSALLKFLLDVEDEPDWYNGDNDKHEAEEEGELFEFGEECLDRLALALGGAGLLPLAQAALPQLLQSPDWKQRHAALICLAQTAEGCVKSMLRQVAPWVDICLMGLRDQHPRVRWAACQALGQMCTDLGPDIQGEQHQQILPALMAVMEDFAQPRVQAHSAAAIVNFSENCDQEILPPYLDDLITHLLRLLQNGKRIVQEGALTAMASVADCAKAHFIRYYDSVMPLLSQLLMGATDNANKLLWAKSLECISLVGMAVGRDRFRTEAHNVMRCMQQLQESHLDADDPRANYMLQAGARLCKCLGNEFIPYLGVVMPSLLRSAQLKPDVNVADAGSDEEDDDDDEVETVYLGDRKISIRTSILEEKATACNMLCCYADELKEGFLPYVEQVAGVMVPLLKFYFHEEVRSAAAQSLPELLRSAVLASEKGQAQSSSVKQLLDGLWQPLIDAIQKEPELLVLSTMLEALEEVIDQGCAPGLIGQQHLGQVCERLQAVLTASLHRRSERDARQQRDDYDEEEAEALEDEDEEDVEVLEHVSGVITVVLKNFGDQGMVVVDQLMPQLGSLMAPGASPQETRVCICIIDDILEHSPAGSQKYMQQALPILLAACTNPDADLRQCAVYGLGILAQHRSTAYQAIAAPALKAITDIIRAPHSKSEDNRNATENAVSALGKVLQFQTGTQDGEQLGQLWVTSLPLTADKAEAKAVHAQLVHFLEQSDTRIIGPQNKHLPKILNVLFFVCSKGTDLAEPQTITAMVALLQRLQSSLPADAFNGLLSQLQPNDLATIQRLMAKSNGTHSPS</sequence>
<dbReference type="Proteomes" id="UP001438707">
    <property type="component" value="Unassembled WGS sequence"/>
</dbReference>
<keyword evidence="7" id="KW-0007">Acetylation</keyword>
<keyword evidence="3" id="KW-0813">Transport</keyword>
<gene>
    <name evidence="12" type="ORF">WJX74_008647</name>
</gene>
<evidence type="ECO:0000256" key="9">
    <source>
        <dbReference type="SAM" id="MobiDB-lite"/>
    </source>
</evidence>
<feature type="compositionally biased region" description="Basic and acidic residues" evidence="9">
    <location>
        <begin position="808"/>
        <end position="818"/>
    </location>
</feature>
<dbReference type="InterPro" id="IPR040122">
    <property type="entry name" value="Importin_beta"/>
</dbReference>
<dbReference type="EMBL" id="JALJOS010000024">
    <property type="protein sequence ID" value="KAK9825590.1"/>
    <property type="molecule type" value="Genomic_DNA"/>
</dbReference>
<dbReference type="InterPro" id="IPR011989">
    <property type="entry name" value="ARM-like"/>
</dbReference>
<dbReference type="InterPro" id="IPR057672">
    <property type="entry name" value="TPR_IPO4/5"/>
</dbReference>
<dbReference type="GO" id="GO:0005737">
    <property type="term" value="C:cytoplasm"/>
    <property type="evidence" value="ECO:0007669"/>
    <property type="project" value="UniProtKB-SubCell"/>
</dbReference>
<comment type="caution">
    <text evidence="12">The sequence shown here is derived from an EMBL/GenBank/DDBJ whole genome shotgun (WGS) entry which is preliminary data.</text>
</comment>
<feature type="compositionally biased region" description="Acidic residues" evidence="9">
    <location>
        <begin position="819"/>
        <end position="834"/>
    </location>
</feature>
<evidence type="ECO:0000259" key="11">
    <source>
        <dbReference type="Pfam" id="PF25780"/>
    </source>
</evidence>
<evidence type="ECO:0000256" key="6">
    <source>
        <dbReference type="ARBA" id="ARBA00022927"/>
    </source>
</evidence>
<proteinExistence type="predicted"/>
<dbReference type="InterPro" id="IPR000357">
    <property type="entry name" value="HEAT"/>
</dbReference>
<dbReference type="Pfam" id="PF25780">
    <property type="entry name" value="TPR_IPO5"/>
    <property type="match status" value="1"/>
</dbReference>
<evidence type="ECO:0000256" key="8">
    <source>
        <dbReference type="ARBA" id="ARBA00023242"/>
    </source>
</evidence>
<evidence type="ECO:0000313" key="13">
    <source>
        <dbReference type="Proteomes" id="UP001438707"/>
    </source>
</evidence>
<keyword evidence="5" id="KW-0677">Repeat</keyword>
<evidence type="ECO:0000256" key="2">
    <source>
        <dbReference type="ARBA" id="ARBA00004496"/>
    </source>
</evidence>
<feature type="domain" description="IPO4/5-like TPR repeats" evidence="11">
    <location>
        <begin position="108"/>
        <end position="261"/>
    </location>
</feature>
<evidence type="ECO:0000313" key="12">
    <source>
        <dbReference type="EMBL" id="KAK9825590.1"/>
    </source>
</evidence>
<dbReference type="Gene3D" id="1.25.10.10">
    <property type="entry name" value="Leucine-rich Repeat Variant"/>
    <property type="match status" value="1"/>
</dbReference>
<dbReference type="SUPFAM" id="SSF48371">
    <property type="entry name" value="ARM repeat"/>
    <property type="match status" value="2"/>
</dbReference>
<dbReference type="InterPro" id="IPR016024">
    <property type="entry name" value="ARM-type_fold"/>
</dbReference>
<dbReference type="InterPro" id="IPR041653">
    <property type="entry name" value="Importin_rep_4"/>
</dbReference>
<evidence type="ECO:0000256" key="7">
    <source>
        <dbReference type="ARBA" id="ARBA00022990"/>
    </source>
</evidence>
<dbReference type="PANTHER" id="PTHR10527">
    <property type="entry name" value="IMPORTIN BETA"/>
    <property type="match status" value="1"/>
</dbReference>
<dbReference type="GO" id="GO:0006606">
    <property type="term" value="P:protein import into nucleus"/>
    <property type="evidence" value="ECO:0007669"/>
    <property type="project" value="InterPro"/>
</dbReference>
<accession>A0AAW1QWC6</accession>
<name>A0AAW1QWC6_9CHLO</name>
<feature type="domain" description="Importin subunit beta-1/Transportin-1-like TPR repeats" evidence="10">
    <location>
        <begin position="463"/>
        <end position="632"/>
    </location>
</feature>
<evidence type="ECO:0000259" key="10">
    <source>
        <dbReference type="Pfam" id="PF25574"/>
    </source>
</evidence>
<dbReference type="AlphaFoldDB" id="A0AAW1QWC6"/>
<organism evidence="12 13">
    <name type="scientific">Apatococcus lobatus</name>
    <dbReference type="NCBI Taxonomy" id="904363"/>
    <lineage>
        <taxon>Eukaryota</taxon>
        <taxon>Viridiplantae</taxon>
        <taxon>Chlorophyta</taxon>
        <taxon>core chlorophytes</taxon>
        <taxon>Trebouxiophyceae</taxon>
        <taxon>Chlorellales</taxon>
        <taxon>Chlorellaceae</taxon>
        <taxon>Apatococcus</taxon>
    </lineage>
</organism>
<keyword evidence="4" id="KW-0963">Cytoplasm</keyword>
<dbReference type="Pfam" id="PF18829">
    <property type="entry name" value="Importin_rep_6"/>
    <property type="match status" value="1"/>
</dbReference>
<keyword evidence="6" id="KW-0653">Protein transport</keyword>
<dbReference type="Pfam" id="PF25574">
    <property type="entry name" value="TPR_IMB1"/>
    <property type="match status" value="1"/>
</dbReference>
<dbReference type="InterPro" id="IPR041389">
    <property type="entry name" value="Importin_rep_6"/>
</dbReference>
<dbReference type="GO" id="GO:0005634">
    <property type="term" value="C:nucleus"/>
    <property type="evidence" value="ECO:0007669"/>
    <property type="project" value="UniProtKB-SubCell"/>
</dbReference>
<reference evidence="12 13" key="1">
    <citation type="journal article" date="2024" name="Nat. Commun.">
        <title>Phylogenomics reveals the evolutionary origins of lichenization in chlorophyte algae.</title>
        <authorList>
            <person name="Puginier C."/>
            <person name="Libourel C."/>
            <person name="Otte J."/>
            <person name="Skaloud P."/>
            <person name="Haon M."/>
            <person name="Grisel S."/>
            <person name="Petersen M."/>
            <person name="Berrin J.G."/>
            <person name="Delaux P.M."/>
            <person name="Dal Grande F."/>
            <person name="Keller J."/>
        </authorList>
    </citation>
    <scope>NUCLEOTIDE SEQUENCE [LARGE SCALE GENOMIC DNA]</scope>
    <source>
        <strain evidence="12 13">SAG 2145</strain>
    </source>
</reference>
<evidence type="ECO:0000256" key="5">
    <source>
        <dbReference type="ARBA" id="ARBA00022737"/>
    </source>
</evidence>
<dbReference type="Pfam" id="PF18808">
    <property type="entry name" value="Importin_rep_4"/>
    <property type="match status" value="1"/>
</dbReference>